<reference evidence="2 4" key="2">
    <citation type="journal article" date="2014" name="BMC Genomics">
        <title>An improved genome release (version Mt4.0) for the model legume Medicago truncatula.</title>
        <authorList>
            <person name="Tang H."/>
            <person name="Krishnakumar V."/>
            <person name="Bidwell S."/>
            <person name="Rosen B."/>
            <person name="Chan A."/>
            <person name="Zhou S."/>
            <person name="Gentzbittel L."/>
            <person name="Childs K.L."/>
            <person name="Yandell M."/>
            <person name="Gundlach H."/>
            <person name="Mayer K.F."/>
            <person name="Schwartz D.C."/>
            <person name="Town C.D."/>
        </authorList>
    </citation>
    <scope>GENOME REANNOTATION</scope>
    <source>
        <strain evidence="3 4">cv. Jemalong A17</strain>
    </source>
</reference>
<dbReference type="GO" id="GO:0006508">
    <property type="term" value="P:proteolysis"/>
    <property type="evidence" value="ECO:0007669"/>
    <property type="project" value="UniProtKB-KW"/>
</dbReference>
<dbReference type="AlphaFoldDB" id="G7IJN9"/>
<feature type="region of interest" description="Disordered" evidence="1">
    <location>
        <begin position="45"/>
        <end position="78"/>
    </location>
</feature>
<keyword evidence="2" id="KW-0378">Hydrolase</keyword>
<reference evidence="3" key="3">
    <citation type="submission" date="2015-04" db="UniProtKB">
        <authorList>
            <consortium name="EnsemblPlants"/>
        </authorList>
    </citation>
    <scope>IDENTIFICATION</scope>
    <source>
        <strain evidence="3">cv. Jemalong A17</strain>
    </source>
</reference>
<evidence type="ECO:0000313" key="3">
    <source>
        <dbReference type="EnsemblPlants" id="AES66909"/>
    </source>
</evidence>
<dbReference type="Proteomes" id="UP000002051">
    <property type="component" value="Chromosome 2"/>
</dbReference>
<gene>
    <name evidence="2" type="ordered locus">MTR_2g083270</name>
</gene>
<evidence type="ECO:0000256" key="1">
    <source>
        <dbReference type="SAM" id="MobiDB-lite"/>
    </source>
</evidence>
<evidence type="ECO:0000313" key="4">
    <source>
        <dbReference type="Proteomes" id="UP000002051"/>
    </source>
</evidence>
<keyword evidence="4" id="KW-1185">Reference proteome</keyword>
<keyword evidence="2" id="KW-0645">Protease</keyword>
<dbReference type="PaxDb" id="3880-AES66909"/>
<dbReference type="GO" id="GO:0008233">
    <property type="term" value="F:peptidase activity"/>
    <property type="evidence" value="ECO:0007669"/>
    <property type="project" value="UniProtKB-KW"/>
</dbReference>
<evidence type="ECO:0000313" key="2">
    <source>
        <dbReference type="EMBL" id="AES66909.1"/>
    </source>
</evidence>
<dbReference type="EMBL" id="CM001218">
    <property type="protein sequence ID" value="AES66909.1"/>
    <property type="molecule type" value="Genomic_DNA"/>
</dbReference>
<proteinExistence type="predicted"/>
<sequence>MTNMTIFKSPESSCLRICNVDDAKVIVIDRICTCSNLIFQPESNKHRTKTGNQKHTAQRREIKTNRVVQRRRNHKRKQKKCEITYSIRVEGKTNQRVIFRSKLTQNYPSDNKRKKKVVTVRVSEGEKREERGNNRLTLDFSYLIVIVKIIS</sequence>
<dbReference type="HOGENOM" id="CLU_145668_0_0_1"/>
<dbReference type="EnsemblPlants" id="AES66909">
    <property type="protein sequence ID" value="AES66909"/>
    <property type="gene ID" value="MTR_2g083270"/>
</dbReference>
<reference evidence="2 4" key="1">
    <citation type="journal article" date="2011" name="Nature">
        <title>The Medicago genome provides insight into the evolution of rhizobial symbioses.</title>
        <authorList>
            <person name="Young N.D."/>
            <person name="Debelle F."/>
            <person name="Oldroyd G.E."/>
            <person name="Geurts R."/>
            <person name="Cannon S.B."/>
            <person name="Udvardi M.K."/>
            <person name="Benedito V.A."/>
            <person name="Mayer K.F."/>
            <person name="Gouzy J."/>
            <person name="Schoof H."/>
            <person name="Van de Peer Y."/>
            <person name="Proost S."/>
            <person name="Cook D.R."/>
            <person name="Meyers B.C."/>
            <person name="Spannagl M."/>
            <person name="Cheung F."/>
            <person name="De Mita S."/>
            <person name="Krishnakumar V."/>
            <person name="Gundlach H."/>
            <person name="Zhou S."/>
            <person name="Mudge J."/>
            <person name="Bharti A.K."/>
            <person name="Murray J.D."/>
            <person name="Naoumkina M.A."/>
            <person name="Rosen B."/>
            <person name="Silverstein K.A."/>
            <person name="Tang H."/>
            <person name="Rombauts S."/>
            <person name="Zhao P.X."/>
            <person name="Zhou P."/>
            <person name="Barbe V."/>
            <person name="Bardou P."/>
            <person name="Bechner M."/>
            <person name="Bellec A."/>
            <person name="Berger A."/>
            <person name="Berges H."/>
            <person name="Bidwell S."/>
            <person name="Bisseling T."/>
            <person name="Choisne N."/>
            <person name="Couloux A."/>
            <person name="Denny R."/>
            <person name="Deshpande S."/>
            <person name="Dai X."/>
            <person name="Doyle J.J."/>
            <person name="Dudez A.M."/>
            <person name="Farmer A.D."/>
            <person name="Fouteau S."/>
            <person name="Franken C."/>
            <person name="Gibelin C."/>
            <person name="Gish J."/>
            <person name="Goldstein S."/>
            <person name="Gonzalez A.J."/>
            <person name="Green P.J."/>
            <person name="Hallab A."/>
            <person name="Hartog M."/>
            <person name="Hua A."/>
            <person name="Humphray S.J."/>
            <person name="Jeong D.H."/>
            <person name="Jing Y."/>
            <person name="Jocker A."/>
            <person name="Kenton S.M."/>
            <person name="Kim D.J."/>
            <person name="Klee K."/>
            <person name="Lai H."/>
            <person name="Lang C."/>
            <person name="Lin S."/>
            <person name="Macmil S.L."/>
            <person name="Magdelenat G."/>
            <person name="Matthews L."/>
            <person name="McCorrison J."/>
            <person name="Monaghan E.L."/>
            <person name="Mun J.H."/>
            <person name="Najar F.Z."/>
            <person name="Nicholson C."/>
            <person name="Noirot C."/>
            <person name="O'Bleness M."/>
            <person name="Paule C.R."/>
            <person name="Poulain J."/>
            <person name="Prion F."/>
            <person name="Qin B."/>
            <person name="Qu C."/>
            <person name="Retzel E.F."/>
            <person name="Riddle C."/>
            <person name="Sallet E."/>
            <person name="Samain S."/>
            <person name="Samson N."/>
            <person name="Sanders I."/>
            <person name="Saurat O."/>
            <person name="Scarpelli C."/>
            <person name="Schiex T."/>
            <person name="Segurens B."/>
            <person name="Severin A.J."/>
            <person name="Sherrier D.J."/>
            <person name="Shi R."/>
            <person name="Sims S."/>
            <person name="Singer S.R."/>
            <person name="Sinharoy S."/>
            <person name="Sterck L."/>
            <person name="Viollet A."/>
            <person name="Wang B.B."/>
            <person name="Wang K."/>
            <person name="Wang M."/>
            <person name="Wang X."/>
            <person name="Warfsmann J."/>
            <person name="Weissenbach J."/>
            <person name="White D.D."/>
            <person name="White J.D."/>
            <person name="Wiley G.B."/>
            <person name="Wincker P."/>
            <person name="Xing Y."/>
            <person name="Yang L."/>
            <person name="Yao Z."/>
            <person name="Ying F."/>
            <person name="Zhai J."/>
            <person name="Zhou L."/>
            <person name="Zuber A."/>
            <person name="Denarie J."/>
            <person name="Dixon R.A."/>
            <person name="May G.D."/>
            <person name="Schwartz D.C."/>
            <person name="Rogers J."/>
            <person name="Quetier F."/>
            <person name="Town C.D."/>
            <person name="Roe B.A."/>
        </authorList>
    </citation>
    <scope>NUCLEOTIDE SEQUENCE [LARGE SCALE GENOMIC DNA]</scope>
    <source>
        <strain evidence="2">A17</strain>
        <strain evidence="3 4">cv. Jemalong A17</strain>
    </source>
</reference>
<protein>
    <submittedName>
        <fullName evidence="2">Cysteine protease, putative</fullName>
    </submittedName>
</protein>
<name>G7IJN9_MEDTR</name>
<organism evidence="2 4">
    <name type="scientific">Medicago truncatula</name>
    <name type="common">Barrel medic</name>
    <name type="synonym">Medicago tribuloides</name>
    <dbReference type="NCBI Taxonomy" id="3880"/>
    <lineage>
        <taxon>Eukaryota</taxon>
        <taxon>Viridiplantae</taxon>
        <taxon>Streptophyta</taxon>
        <taxon>Embryophyta</taxon>
        <taxon>Tracheophyta</taxon>
        <taxon>Spermatophyta</taxon>
        <taxon>Magnoliopsida</taxon>
        <taxon>eudicotyledons</taxon>
        <taxon>Gunneridae</taxon>
        <taxon>Pentapetalae</taxon>
        <taxon>rosids</taxon>
        <taxon>fabids</taxon>
        <taxon>Fabales</taxon>
        <taxon>Fabaceae</taxon>
        <taxon>Papilionoideae</taxon>
        <taxon>50 kb inversion clade</taxon>
        <taxon>NPAAA clade</taxon>
        <taxon>Hologalegina</taxon>
        <taxon>IRL clade</taxon>
        <taxon>Trifolieae</taxon>
        <taxon>Medicago</taxon>
    </lineage>
</organism>
<accession>G7IJN9</accession>
<feature type="compositionally biased region" description="Basic residues" evidence="1">
    <location>
        <begin position="68"/>
        <end position="78"/>
    </location>
</feature>